<evidence type="ECO:0000256" key="1">
    <source>
        <dbReference type="SAM" id="SignalP"/>
    </source>
</evidence>
<reference evidence="3" key="1">
    <citation type="submission" date="2022-11" db="UniProtKB">
        <authorList>
            <consortium name="WormBaseParasite"/>
        </authorList>
    </citation>
    <scope>IDENTIFICATION</scope>
</reference>
<evidence type="ECO:0000313" key="2">
    <source>
        <dbReference type="Proteomes" id="UP000887574"/>
    </source>
</evidence>
<organism evidence="2 3">
    <name type="scientific">Ditylenchus dipsaci</name>
    <dbReference type="NCBI Taxonomy" id="166011"/>
    <lineage>
        <taxon>Eukaryota</taxon>
        <taxon>Metazoa</taxon>
        <taxon>Ecdysozoa</taxon>
        <taxon>Nematoda</taxon>
        <taxon>Chromadorea</taxon>
        <taxon>Rhabditida</taxon>
        <taxon>Tylenchina</taxon>
        <taxon>Tylenchomorpha</taxon>
        <taxon>Sphaerularioidea</taxon>
        <taxon>Anguinidae</taxon>
        <taxon>Anguininae</taxon>
        <taxon>Ditylenchus</taxon>
    </lineage>
</organism>
<name>A0A915CZ99_9BILA</name>
<dbReference type="PROSITE" id="PS51257">
    <property type="entry name" value="PROKAR_LIPOPROTEIN"/>
    <property type="match status" value="1"/>
</dbReference>
<dbReference type="Proteomes" id="UP000887574">
    <property type="component" value="Unplaced"/>
</dbReference>
<feature type="signal peptide" evidence="1">
    <location>
        <begin position="1"/>
        <end position="17"/>
    </location>
</feature>
<dbReference type="AlphaFoldDB" id="A0A915CZ99"/>
<proteinExistence type="predicted"/>
<keyword evidence="1" id="KW-0732">Signal</keyword>
<feature type="chain" id="PRO_5037800993" evidence="1">
    <location>
        <begin position="18"/>
        <end position="83"/>
    </location>
</feature>
<protein>
    <submittedName>
        <fullName evidence="3">Lipoprotein</fullName>
    </submittedName>
</protein>
<evidence type="ECO:0000313" key="3">
    <source>
        <dbReference type="WBParaSite" id="jg13866"/>
    </source>
</evidence>
<keyword evidence="2" id="KW-1185">Reference proteome</keyword>
<sequence>MFRYLILCFLLLASCDADWTNERVDSVPAGSPSFGQGECPPIVIARTTYNNGICDGLNCKYEVAVLGSINGATYTRLQNSCFN</sequence>
<dbReference type="WBParaSite" id="jg13866">
    <property type="protein sequence ID" value="jg13866"/>
    <property type="gene ID" value="jg13866"/>
</dbReference>
<accession>A0A915CZ99</accession>